<sequence length="169" mass="19190">MDDVVHSFASRFGLTEEEECEVVVGDDSHVRVADFLLVEIFGVLEPVFLYDCLGEFLRVGVAIDVFHPLRRLLKVRLPNRSRVDVDLLYEKLPAYCFLCGCFDHVGLGCHLYFGGDKALYGSWLQAEIKRANRPNLRGWWFGLGKDDAFVDLDAEQPHQSGKDFRYGGS</sequence>
<evidence type="ECO:0000313" key="3">
    <source>
        <dbReference type="Proteomes" id="UP000290289"/>
    </source>
</evidence>
<dbReference type="InterPro" id="IPR025836">
    <property type="entry name" value="Zn_knuckle_CX2CX4HX4C"/>
</dbReference>
<accession>A0A498JAZ3</accession>
<feature type="domain" description="Zinc knuckle CX2CX4HX4C" evidence="1">
    <location>
        <begin position="63"/>
        <end position="110"/>
    </location>
</feature>
<evidence type="ECO:0000259" key="1">
    <source>
        <dbReference type="Pfam" id="PF14392"/>
    </source>
</evidence>
<comment type="caution">
    <text evidence="2">The sequence shown here is derived from an EMBL/GenBank/DDBJ whole genome shotgun (WGS) entry which is preliminary data.</text>
</comment>
<dbReference type="EMBL" id="RDQH01000334">
    <property type="protein sequence ID" value="RXH92640.1"/>
    <property type="molecule type" value="Genomic_DNA"/>
</dbReference>
<gene>
    <name evidence="2" type="ORF">DVH24_033536</name>
</gene>
<organism evidence="2 3">
    <name type="scientific">Malus domestica</name>
    <name type="common">Apple</name>
    <name type="synonym">Pyrus malus</name>
    <dbReference type="NCBI Taxonomy" id="3750"/>
    <lineage>
        <taxon>Eukaryota</taxon>
        <taxon>Viridiplantae</taxon>
        <taxon>Streptophyta</taxon>
        <taxon>Embryophyta</taxon>
        <taxon>Tracheophyta</taxon>
        <taxon>Spermatophyta</taxon>
        <taxon>Magnoliopsida</taxon>
        <taxon>eudicotyledons</taxon>
        <taxon>Gunneridae</taxon>
        <taxon>Pentapetalae</taxon>
        <taxon>rosids</taxon>
        <taxon>fabids</taxon>
        <taxon>Rosales</taxon>
        <taxon>Rosaceae</taxon>
        <taxon>Amygdaloideae</taxon>
        <taxon>Maleae</taxon>
        <taxon>Malus</taxon>
    </lineage>
</organism>
<dbReference type="STRING" id="3750.A0A498JAZ3"/>
<keyword evidence="3" id="KW-1185">Reference proteome</keyword>
<dbReference type="Pfam" id="PF14392">
    <property type="entry name" value="zf-CCHC_4"/>
    <property type="match status" value="1"/>
</dbReference>
<reference evidence="2 3" key="1">
    <citation type="submission" date="2018-10" db="EMBL/GenBank/DDBJ databases">
        <title>A high-quality apple genome assembly.</title>
        <authorList>
            <person name="Hu J."/>
        </authorList>
    </citation>
    <scope>NUCLEOTIDE SEQUENCE [LARGE SCALE GENOMIC DNA]</scope>
    <source>
        <strain evidence="3">cv. HFTH1</strain>
        <tissue evidence="2">Young leaf</tissue>
    </source>
</reference>
<name>A0A498JAZ3_MALDO</name>
<dbReference type="Proteomes" id="UP000290289">
    <property type="component" value="Chromosome 8"/>
</dbReference>
<evidence type="ECO:0000313" key="2">
    <source>
        <dbReference type="EMBL" id="RXH92640.1"/>
    </source>
</evidence>
<protein>
    <recommendedName>
        <fullName evidence="1">Zinc knuckle CX2CX4HX4C domain-containing protein</fullName>
    </recommendedName>
</protein>
<dbReference type="AlphaFoldDB" id="A0A498JAZ3"/>
<proteinExistence type="predicted"/>